<keyword evidence="7" id="KW-0479">Metal-binding</keyword>
<dbReference type="GO" id="GO:0005739">
    <property type="term" value="C:mitochondrion"/>
    <property type="evidence" value="ECO:0007669"/>
    <property type="project" value="GOC"/>
</dbReference>
<name>A0A8C6GHQ3_MUSSI</name>
<sequence>MAALLLRHLCIRNAAPLGTRAKEEMERFWKKNTSSNLPLSPHLTIYKWSLPMALSVCHRGSGIALSGGVSLFGLKRPGNTPGLAVWSGGRGSCCVVLWRAGRPVKSWSSQHPYQKKNCIKFLFCFSFLGKYTFNVIFSNLNSCTIFFGND</sequence>
<evidence type="ECO:0000256" key="5">
    <source>
        <dbReference type="ARBA" id="ARBA00022617"/>
    </source>
</evidence>
<dbReference type="SUPFAM" id="SSF81343">
    <property type="entry name" value="Fumarate reductase respiratory complex transmembrane subunits"/>
    <property type="match status" value="1"/>
</dbReference>
<dbReference type="AlphaFoldDB" id="A0A8C6GHQ3"/>
<dbReference type="Proteomes" id="UP000694415">
    <property type="component" value="Unplaced"/>
</dbReference>
<reference evidence="13" key="1">
    <citation type="submission" date="2025-08" db="UniProtKB">
        <authorList>
            <consortium name="Ensembl"/>
        </authorList>
    </citation>
    <scope>IDENTIFICATION</scope>
</reference>
<keyword evidence="9" id="KW-0408">Iron</keyword>
<protein>
    <recommendedName>
        <fullName evidence="4">Succinate dehydrogenase cytochrome b560 subunit, mitochondrial</fullName>
    </recommendedName>
    <alternativeName>
        <fullName evidence="11">Malate dehydrogenase [quinone] cytochrome b560 subunit</fullName>
    </alternativeName>
</protein>
<dbReference type="InterPro" id="IPR034804">
    <property type="entry name" value="SQR/QFR_C/D"/>
</dbReference>
<reference evidence="13" key="2">
    <citation type="submission" date="2025-09" db="UniProtKB">
        <authorList>
            <consortium name="Ensembl"/>
        </authorList>
    </citation>
    <scope>IDENTIFICATION</scope>
</reference>
<evidence type="ECO:0000256" key="10">
    <source>
        <dbReference type="ARBA" id="ARBA00023136"/>
    </source>
</evidence>
<dbReference type="Ensembl" id="ENSMSIT00000007819.1">
    <property type="protein sequence ID" value="ENSMSIP00000006182.1"/>
    <property type="gene ID" value="ENSMSIG00000005531.1"/>
</dbReference>
<evidence type="ECO:0000256" key="12">
    <source>
        <dbReference type="ARBA" id="ARBA00045847"/>
    </source>
</evidence>
<evidence type="ECO:0000256" key="6">
    <source>
        <dbReference type="ARBA" id="ARBA00022692"/>
    </source>
</evidence>
<comment type="function">
    <text evidence="12">Membrane-anchoring subunit of succinate dehydrogenase (SDH) that is involved in complex II of the mitochondrial electron transport chain and is responsible for transferring electrons from succinate to ubiquinone (coenzyme Q). SDH also oxidizes malate to the non-canonical enol form of oxaloacetate, enol-oxaloacetate. Enol-oxaloacetate, which is a potent inhibitor of the succinate dehydrogenase activity, is further isomerized into keto-oxaloacetate.</text>
</comment>
<dbReference type="InterPro" id="IPR000701">
    <property type="entry name" value="SuccDH_FuR_B_TM-su"/>
</dbReference>
<evidence type="ECO:0000256" key="4">
    <source>
        <dbReference type="ARBA" id="ARBA00014631"/>
    </source>
</evidence>
<dbReference type="PANTHER" id="PTHR10978">
    <property type="entry name" value="SUCCINATE DEHYDROGENASE CYTOCHROME B560 SUBUNIT"/>
    <property type="match status" value="1"/>
</dbReference>
<evidence type="ECO:0000256" key="9">
    <source>
        <dbReference type="ARBA" id="ARBA00023004"/>
    </source>
</evidence>
<evidence type="ECO:0000256" key="3">
    <source>
        <dbReference type="ARBA" id="ARBA00011758"/>
    </source>
</evidence>
<comment type="pathway">
    <text evidence="2">Carbohydrate metabolism; tricarboxylic acid cycle.</text>
</comment>
<keyword evidence="10" id="KW-0472">Membrane</keyword>
<proteinExistence type="predicted"/>
<dbReference type="Gene3D" id="1.20.5.540">
    <property type="entry name" value="Single helix bin"/>
    <property type="match status" value="1"/>
</dbReference>
<keyword evidence="5" id="KW-0349">Heme</keyword>
<evidence type="ECO:0000256" key="1">
    <source>
        <dbReference type="ARBA" id="ARBA00004370"/>
    </source>
</evidence>
<dbReference type="GO" id="GO:0016020">
    <property type="term" value="C:membrane"/>
    <property type="evidence" value="ECO:0007669"/>
    <property type="project" value="UniProtKB-SubCell"/>
</dbReference>
<comment type="subunit">
    <text evidence="3">Component of complex II composed of four subunits: the flavoprotein (FP) SDHA, iron-sulfur protein (IP) SDHB, and a cytochrome b560 composed of SDHC and SDHD.</text>
</comment>
<evidence type="ECO:0000313" key="14">
    <source>
        <dbReference type="Proteomes" id="UP000694415"/>
    </source>
</evidence>
<dbReference type="GO" id="GO:0046872">
    <property type="term" value="F:metal ion binding"/>
    <property type="evidence" value="ECO:0007669"/>
    <property type="project" value="UniProtKB-KW"/>
</dbReference>
<dbReference type="GeneTree" id="ENSGT00390000000566"/>
<dbReference type="GO" id="GO:0009055">
    <property type="term" value="F:electron transfer activity"/>
    <property type="evidence" value="ECO:0007669"/>
    <property type="project" value="InterPro"/>
</dbReference>
<keyword evidence="8" id="KW-1133">Transmembrane helix</keyword>
<evidence type="ECO:0000256" key="7">
    <source>
        <dbReference type="ARBA" id="ARBA00022723"/>
    </source>
</evidence>
<comment type="subcellular location">
    <subcellularLocation>
        <location evidence="1">Membrane</location>
    </subcellularLocation>
</comment>
<evidence type="ECO:0000313" key="13">
    <source>
        <dbReference type="Ensembl" id="ENSMSIP00000006182.1"/>
    </source>
</evidence>
<evidence type="ECO:0000256" key="2">
    <source>
        <dbReference type="ARBA" id="ARBA00005163"/>
    </source>
</evidence>
<keyword evidence="6" id="KW-0812">Transmembrane</keyword>
<evidence type="ECO:0000256" key="8">
    <source>
        <dbReference type="ARBA" id="ARBA00022989"/>
    </source>
</evidence>
<dbReference type="InterPro" id="IPR014314">
    <property type="entry name" value="Succ_DH_cytb556"/>
</dbReference>
<organism evidence="13 14">
    <name type="scientific">Mus spicilegus</name>
    <name type="common">Mound-building mouse</name>
    <dbReference type="NCBI Taxonomy" id="10103"/>
    <lineage>
        <taxon>Eukaryota</taxon>
        <taxon>Metazoa</taxon>
        <taxon>Chordata</taxon>
        <taxon>Craniata</taxon>
        <taxon>Vertebrata</taxon>
        <taxon>Euteleostomi</taxon>
        <taxon>Mammalia</taxon>
        <taxon>Eutheria</taxon>
        <taxon>Euarchontoglires</taxon>
        <taxon>Glires</taxon>
        <taxon>Rodentia</taxon>
        <taxon>Myomorpha</taxon>
        <taxon>Muroidea</taxon>
        <taxon>Muridae</taxon>
        <taxon>Murinae</taxon>
        <taxon>Mus</taxon>
        <taxon>Mus</taxon>
    </lineage>
</organism>
<dbReference type="PANTHER" id="PTHR10978:SF5">
    <property type="entry name" value="SUCCINATE DEHYDROGENASE CYTOCHROME B560 SUBUNIT, MITOCHONDRIAL"/>
    <property type="match status" value="1"/>
</dbReference>
<dbReference type="GO" id="GO:0006099">
    <property type="term" value="P:tricarboxylic acid cycle"/>
    <property type="evidence" value="ECO:0007669"/>
    <property type="project" value="InterPro"/>
</dbReference>
<dbReference type="Pfam" id="PF01127">
    <property type="entry name" value="Sdh_cyt"/>
    <property type="match status" value="1"/>
</dbReference>
<dbReference type="CDD" id="cd03499">
    <property type="entry name" value="SQR_TypeC_SdhC"/>
    <property type="match status" value="1"/>
</dbReference>
<dbReference type="GO" id="GO:0006121">
    <property type="term" value="P:mitochondrial electron transport, succinate to ubiquinone"/>
    <property type="evidence" value="ECO:0007669"/>
    <property type="project" value="TreeGrafter"/>
</dbReference>
<keyword evidence="14" id="KW-1185">Reference proteome</keyword>
<accession>A0A8C6GHQ3</accession>
<evidence type="ECO:0000256" key="11">
    <source>
        <dbReference type="ARBA" id="ARBA00045023"/>
    </source>
</evidence>